<protein>
    <recommendedName>
        <fullName evidence="4">DUF3078 domain-containing protein</fullName>
    </recommendedName>
</protein>
<feature type="transmembrane region" description="Helical" evidence="1">
    <location>
        <begin position="46"/>
        <end position="61"/>
    </location>
</feature>
<organism evidence="2 3">
    <name type="scientific">Draconibacterium orientale</name>
    <dbReference type="NCBI Taxonomy" id="1168034"/>
    <lineage>
        <taxon>Bacteria</taxon>
        <taxon>Pseudomonadati</taxon>
        <taxon>Bacteroidota</taxon>
        <taxon>Bacteroidia</taxon>
        <taxon>Marinilabiliales</taxon>
        <taxon>Prolixibacteraceae</taxon>
        <taxon>Draconibacterium</taxon>
    </lineage>
</organism>
<name>A0A1I0DVW5_9BACT</name>
<gene>
    <name evidence="2" type="ORF">SAMN05444285_11172</name>
</gene>
<dbReference type="Pfam" id="PF11276">
    <property type="entry name" value="DUF3078"/>
    <property type="match status" value="1"/>
</dbReference>
<reference evidence="2 3" key="1">
    <citation type="submission" date="2016-10" db="EMBL/GenBank/DDBJ databases">
        <authorList>
            <person name="de Groot N.N."/>
        </authorList>
    </citation>
    <scope>NUCLEOTIDE SEQUENCE [LARGE SCALE GENOMIC DNA]</scope>
    <source>
        <strain evidence="2 3">DSM 25947</strain>
    </source>
</reference>
<dbReference type="AlphaFoldDB" id="A0A1I0DVW5"/>
<evidence type="ECO:0000256" key="1">
    <source>
        <dbReference type="SAM" id="Phobius"/>
    </source>
</evidence>
<evidence type="ECO:0008006" key="4">
    <source>
        <dbReference type="Google" id="ProtNLM"/>
    </source>
</evidence>
<keyword evidence="1" id="KW-0812">Transmembrane</keyword>
<dbReference type="InterPro" id="IPR021428">
    <property type="entry name" value="DUF3078"/>
</dbReference>
<proteinExistence type="predicted"/>
<evidence type="ECO:0000313" key="2">
    <source>
        <dbReference type="EMBL" id="SET35989.1"/>
    </source>
</evidence>
<feature type="transmembrane region" description="Helical" evidence="1">
    <location>
        <begin position="15"/>
        <end position="34"/>
    </location>
</feature>
<dbReference type="EMBL" id="FOHT01000011">
    <property type="protein sequence ID" value="SET35989.1"/>
    <property type="molecule type" value="Genomic_DNA"/>
</dbReference>
<keyword evidence="1" id="KW-0472">Membrane</keyword>
<evidence type="ECO:0000313" key="3">
    <source>
        <dbReference type="Proteomes" id="UP000181981"/>
    </source>
</evidence>
<sequence>MIPWPDNFCYSVQGTFLWLQTFFPTFVLIPNLRFKKITKQKNMKKLLILLFIIPALAFAQQEKKDTLWTTSGNATFNFAQVSLSNWAAGGKSSMSGVMMFNYAANYKKDKLSWDNSFDFRYGFLKEEDQKVRKSDDKIDISSKLGIEASGNWNYAGLLNFKSQFAKGYNYPDTDNAISKFMAPGYLTFGVGMDYKTDVLSVMMAPVSGKLTFVTDDDLAAEGAFGVEPGNNLRAEMGATVKAQLKKDIMKNVTLDTKVDLFSNYLDEPKNIDIDWTFKIIMKVNDYLSANLITQMIYDNDVKIQGDDETLPPSPGLQFMESFGVGLTFKF</sequence>
<dbReference type="Proteomes" id="UP000181981">
    <property type="component" value="Unassembled WGS sequence"/>
</dbReference>
<dbReference type="OrthoDB" id="1495718at2"/>
<accession>A0A1I0DVW5</accession>
<keyword evidence="1" id="KW-1133">Transmembrane helix</keyword>